<accession>A0A4U8WFV8</accession>
<proteinExistence type="predicted"/>
<dbReference type="EMBL" id="LR215974">
    <property type="protein sequence ID" value="VFB04270.1"/>
    <property type="molecule type" value="Genomic_DNA"/>
</dbReference>
<organism evidence="1 2">
    <name type="scientific">Chryseobacterium taihuense</name>
    <dbReference type="NCBI Taxonomy" id="1141221"/>
    <lineage>
        <taxon>Bacteria</taxon>
        <taxon>Pseudomonadati</taxon>
        <taxon>Bacteroidota</taxon>
        <taxon>Flavobacteriia</taxon>
        <taxon>Flavobacteriales</taxon>
        <taxon>Weeksellaceae</taxon>
        <taxon>Chryseobacterium group</taxon>
        <taxon>Chryseobacterium</taxon>
    </lineage>
</organism>
<dbReference type="RefSeq" id="WP_130914565.1">
    <property type="nucleotide sequence ID" value="NZ_LR215974.1"/>
</dbReference>
<gene>
    <name evidence="1" type="ORF">NCTC12078_02293</name>
</gene>
<evidence type="ECO:0000313" key="2">
    <source>
        <dbReference type="Proteomes" id="UP000290013"/>
    </source>
</evidence>
<dbReference type="InterPro" id="IPR031325">
    <property type="entry name" value="RHS_repeat"/>
</dbReference>
<dbReference type="NCBIfam" id="TIGR01643">
    <property type="entry name" value="YD_repeat_2x"/>
    <property type="match status" value="1"/>
</dbReference>
<dbReference type="InterPro" id="IPR006530">
    <property type="entry name" value="YD"/>
</dbReference>
<evidence type="ECO:0000313" key="1">
    <source>
        <dbReference type="EMBL" id="VFB04270.1"/>
    </source>
</evidence>
<dbReference type="Proteomes" id="UP000290013">
    <property type="component" value="Chromosome"/>
</dbReference>
<dbReference type="Pfam" id="PF05593">
    <property type="entry name" value="RHS_repeat"/>
    <property type="match status" value="1"/>
</dbReference>
<protein>
    <submittedName>
        <fullName evidence="1">YD repeat (Two copies)</fullName>
    </submittedName>
</protein>
<dbReference type="KEGG" id="ctai:NCTC12078_02293"/>
<dbReference type="AlphaFoldDB" id="A0A4U8WFV8"/>
<sequence length="1042" mass="118882">MKKIYVIISLLIINCVLGQMISEPKNIQSPISASLGNYGDIPINYYTGRANVEVPLYSTEEGGIKLEIKMNHETGGVRVNEVPGWVGQNWSLMIGGVITRTTNGNSIDEGKTFEYSNPPYAPGFLYNYNVLNNSGWGTKPYLNSLVLNSGSLDLSPDIFSFNFLGNTGKFFLGNDGTWKVSSNSNLKVEINDVDFNKAFNINNYPSSLGGGTNYTRAPTIGKITIIDDNGNKYIFGKTQNAIEYSISSYNNQSKVYIAPNAWYLSEVIDRFSNILYTFEYERGTDQAQLYTGYKSHSRSRDYCYIGGIGASNACGWHTVSNDAIITLGGNIVKPIFLKTITTRKGNIITLNSDEHNALKYSDSDLIIQSNLTHQSQNYQVLDSNGSQIDLGYHTFLTNYFYSLHLPLNNGDPTNINPIYTGVSSYYDKIKKIMDNWKWRKLNSIQIQNPNNGFTKKINFNYNNIPTSRLKLDNILIDNYYKYSFEYYNFDSLPKFCSQAVDHLGYYNGNFYSLNPTNFWTDYYNKRETNFDYVKYGSLTKITYPLGGSTIFEYEPHDYSKYLSNTTRNQFHDQNSPGIIGGLRIKKITNNYSATSKTIKEIIYKKEINGMVSSGILLYKPLYEITNYTGISGCGANFHENIFSINSIVPISNFSGTHIEYSTVFEKLVDENGNDKGYTKFEYHNYEDYPNTIVNTLQESFSIFDPKTDVSFRRGTLKEKSIYNFNGNILQNEKYFYSHDNSQKTRAVHNESFFACPTILPGNLPLQVGLKGTAYEIYFADNNLIRKETKSYTNSGNINEIEELTYVSNGNFGDNFLKTINKVSADLQAYNSTFMYPFDFNQTNDILLLNRREIPILQTIKKKNNIEIENTKIIYGNLMTFNSNGSNNENRLLPNRNQIKTIDNNIIENLIIDKYDKFNNVLKYHTISNVFTRIFYGYNDKHPILKIEGDNLIDETSLTNLVEQLKLNLNNQTNLTSIQNQIKVLLPEHSLTFYTFNSEFGVTSIRLPNGTIETYNYDSLGRLTKVIDQNGKTLKSYSYEIKN</sequence>
<reference evidence="1 2" key="1">
    <citation type="submission" date="2019-02" db="EMBL/GenBank/DDBJ databases">
        <authorList>
            <consortium name="Pathogen Informatics"/>
        </authorList>
    </citation>
    <scope>NUCLEOTIDE SEQUENCE [LARGE SCALE GENOMIC DNA]</scope>
    <source>
        <strain evidence="1 2">3012STDY6944375</strain>
    </source>
</reference>
<name>A0A4U8WFV8_9FLAO</name>